<dbReference type="PROSITE" id="PS51257">
    <property type="entry name" value="PROKAR_LIPOPROTEIN"/>
    <property type="match status" value="1"/>
</dbReference>
<evidence type="ECO:0000313" key="1">
    <source>
        <dbReference type="EMBL" id="RTZ77540.1"/>
    </source>
</evidence>
<evidence type="ECO:0000313" key="4">
    <source>
        <dbReference type="Proteomes" id="UP000287917"/>
    </source>
</evidence>
<dbReference type="EMBL" id="QNZL01000257">
    <property type="protein sequence ID" value="RTZ77540.1"/>
    <property type="molecule type" value="Genomic_DNA"/>
</dbReference>
<dbReference type="Gene3D" id="1.25.40.10">
    <property type="entry name" value="Tetratricopeptide repeat domain"/>
    <property type="match status" value="1"/>
</dbReference>
<evidence type="ECO:0000313" key="2">
    <source>
        <dbReference type="EMBL" id="RTZ84499.1"/>
    </source>
</evidence>
<proteinExistence type="predicted"/>
<dbReference type="SUPFAM" id="SSF48452">
    <property type="entry name" value="TPR-like"/>
    <property type="match status" value="1"/>
</dbReference>
<dbReference type="AlphaFoldDB" id="A0A432G255"/>
<gene>
    <name evidence="2" type="ORF">DSY96_06185</name>
    <name evidence="1" type="ORF">DSY97_09630</name>
</gene>
<protein>
    <recommendedName>
        <fullName evidence="5">Tetratricopeptide repeat protein</fullName>
    </recommendedName>
</protein>
<dbReference type="Proteomes" id="UP000287917">
    <property type="component" value="Unassembled WGS sequence"/>
</dbReference>
<dbReference type="Proteomes" id="UP000286801">
    <property type="component" value="Unassembled WGS sequence"/>
</dbReference>
<dbReference type="InterPro" id="IPR011990">
    <property type="entry name" value="TPR-like_helical_dom_sf"/>
</dbReference>
<reference evidence="3 4" key="1">
    <citation type="submission" date="2018-06" db="EMBL/GenBank/DDBJ databases">
        <title>Combined omics and stable isotope probing to characterize newly discovered Mariana Back-Arc vent microbial communities.</title>
        <authorList>
            <person name="Trembath-Reichert E."/>
            <person name="Huber J.A."/>
        </authorList>
    </citation>
    <scope>NUCLEOTIDE SEQUENCE [LARGE SCALE GENOMIC DNA]</scope>
    <source>
        <strain evidence="2">MAG 58</strain>
        <strain evidence="1">MAG 63_1</strain>
    </source>
</reference>
<name>A0A432G255_9DELT</name>
<evidence type="ECO:0008006" key="5">
    <source>
        <dbReference type="Google" id="ProtNLM"/>
    </source>
</evidence>
<accession>A0A432G255</accession>
<dbReference type="EMBL" id="QNZK01000218">
    <property type="protein sequence ID" value="RTZ84499.1"/>
    <property type="molecule type" value="Genomic_DNA"/>
</dbReference>
<organism evidence="1 3">
    <name type="scientific">SAR324 cluster bacterium</name>
    <dbReference type="NCBI Taxonomy" id="2024889"/>
    <lineage>
        <taxon>Bacteria</taxon>
        <taxon>Deltaproteobacteria</taxon>
        <taxon>SAR324 cluster</taxon>
    </lineage>
</organism>
<comment type="caution">
    <text evidence="1">The sequence shown here is derived from an EMBL/GenBank/DDBJ whole genome shotgun (WGS) entry which is preliminary data.</text>
</comment>
<sequence>MSFCRLPILNKLILFFVTSFIFGCSFHYDQGLQLEQEERWAEAAIEYRIALVENPEDTEIREALKRMNIHVAQENFEMYQQYLKQREYHKAYRRLEAALSQNPELVEAYSEMRHWWHLLITGKVDLEFNRFSSNLRLAEEMILQVRINTPNRKLLTGNISSETGIFFLEDVVYRTQPKQLAEYTINSIGLKIKHKSSLGYVRNEFKKFINFRELFPLQVRGSIKNINLKTPQNILDHRTSLLNEGENSTAWHPPRLVSYELQFDGDDIRVKSDMNHSEFAPSILYLNNSGRRANIDFGVYQLQMNGSGRKWSIKRKTYRTSKDDYFYVLSSNISLNRYFYYDRVFRFIQ</sequence>
<evidence type="ECO:0000313" key="3">
    <source>
        <dbReference type="Proteomes" id="UP000286801"/>
    </source>
</evidence>